<dbReference type="OrthoDB" id="35856at2157"/>
<keyword evidence="2" id="KW-1185">Reference proteome</keyword>
<evidence type="ECO:0000313" key="1">
    <source>
        <dbReference type="EMBL" id="AWR94419.1"/>
    </source>
</evidence>
<protein>
    <submittedName>
        <fullName evidence="1">RNase P subunit p30</fullName>
    </submittedName>
</protein>
<dbReference type="SUPFAM" id="SSF89550">
    <property type="entry name" value="PHP domain-like"/>
    <property type="match status" value="1"/>
</dbReference>
<name>A0A2U9IEI4_9CREN</name>
<dbReference type="Gene3D" id="3.20.20.140">
    <property type="entry name" value="Metal-dependent hydrolases"/>
    <property type="match status" value="1"/>
</dbReference>
<dbReference type="AlphaFoldDB" id="A0A2U9IEI4"/>
<gene>
    <name evidence="1" type="ORF">DFR85_07200</name>
</gene>
<sequence>MLIETCIKNHDLLPILKKVGYNISFLEDNFQYSYKYLRKTIIASNLKEFKNGIASIKKKRLIFLKPLSKDVLRYGIINSKISGIIIDDSNFRILKKTSLNLLRQHNKFVEIPLPSSSSYLIYKIIPLAYKWFNVVFSSYSQDINEIWTPISKLNYLVIHGADEEEALRWIYDNPLKLLIHASNNY</sequence>
<dbReference type="Proteomes" id="UP000248044">
    <property type="component" value="Chromosome"/>
</dbReference>
<dbReference type="InterPro" id="IPR016195">
    <property type="entry name" value="Pol/histidinol_Pase-like"/>
</dbReference>
<evidence type="ECO:0000313" key="2">
    <source>
        <dbReference type="Proteomes" id="UP000248044"/>
    </source>
</evidence>
<proteinExistence type="predicted"/>
<organism evidence="1 2">
    <name type="scientific">Acidianus brierleyi</name>
    <dbReference type="NCBI Taxonomy" id="41673"/>
    <lineage>
        <taxon>Archaea</taxon>
        <taxon>Thermoproteota</taxon>
        <taxon>Thermoprotei</taxon>
        <taxon>Sulfolobales</taxon>
        <taxon>Sulfolobaceae</taxon>
        <taxon>Acidianus</taxon>
    </lineage>
</organism>
<dbReference type="GeneID" id="36831930"/>
<dbReference type="KEGG" id="abri:DFR85_07200"/>
<accession>A0A2U9IEI4</accession>
<dbReference type="RefSeq" id="WP_110270300.1">
    <property type="nucleotide sequence ID" value="NZ_CP029289.2"/>
</dbReference>
<reference evidence="1 2" key="1">
    <citation type="submission" date="2018-05" db="EMBL/GenBank/DDBJ databases">
        <title>Complete Genome Sequences of Extremely Thermoacidophilic, Metal-Mobilizing Type-Strain Members of the Archaeal Family Sulfolobaceae: Acidianus brierleyi DSM-1651T, Acidianus sulfidivorans DSM-18786T, Metallosphaera hakonensis DSM-7519T, and Metallosphaera prunae DSM-10039T.</title>
        <authorList>
            <person name="Counts J.A."/>
            <person name="Kelly R.M."/>
        </authorList>
    </citation>
    <scope>NUCLEOTIDE SEQUENCE [LARGE SCALE GENOMIC DNA]</scope>
    <source>
        <strain evidence="1 2">DSM 1651</strain>
    </source>
</reference>
<dbReference type="EMBL" id="CP029289">
    <property type="protein sequence ID" value="AWR94419.1"/>
    <property type="molecule type" value="Genomic_DNA"/>
</dbReference>